<proteinExistence type="predicted"/>
<dbReference type="AlphaFoldDB" id="A0A1Y2DK91"/>
<organism evidence="2 3">
    <name type="scientific">Pseudomassariella vexata</name>
    <dbReference type="NCBI Taxonomy" id="1141098"/>
    <lineage>
        <taxon>Eukaryota</taxon>
        <taxon>Fungi</taxon>
        <taxon>Dikarya</taxon>
        <taxon>Ascomycota</taxon>
        <taxon>Pezizomycotina</taxon>
        <taxon>Sordariomycetes</taxon>
        <taxon>Xylariomycetidae</taxon>
        <taxon>Amphisphaeriales</taxon>
        <taxon>Pseudomassariaceae</taxon>
        <taxon>Pseudomassariella</taxon>
    </lineage>
</organism>
<sequence>MAPADPPSPSNTAFRKKIRIGHYQPRCRICLTYKEKMLSKYPKGGTRAWLVTAGLAGVLFSTVGCCFAVFR</sequence>
<evidence type="ECO:0000313" key="2">
    <source>
        <dbReference type="EMBL" id="ORY59687.1"/>
    </source>
</evidence>
<name>A0A1Y2DK91_9PEZI</name>
<protein>
    <submittedName>
        <fullName evidence="2">Uncharacterized protein</fullName>
    </submittedName>
</protein>
<reference evidence="2 3" key="1">
    <citation type="submission" date="2016-07" db="EMBL/GenBank/DDBJ databases">
        <title>Pervasive Adenine N6-methylation of Active Genes in Fungi.</title>
        <authorList>
            <consortium name="DOE Joint Genome Institute"/>
            <person name="Mondo S.J."/>
            <person name="Dannebaum R.O."/>
            <person name="Kuo R.C."/>
            <person name="Labutti K."/>
            <person name="Haridas S."/>
            <person name="Kuo A."/>
            <person name="Salamov A."/>
            <person name="Ahrendt S.R."/>
            <person name="Lipzen A."/>
            <person name="Sullivan W."/>
            <person name="Andreopoulos W.B."/>
            <person name="Clum A."/>
            <person name="Lindquist E."/>
            <person name="Daum C."/>
            <person name="Ramamoorthy G.K."/>
            <person name="Gryganskyi A."/>
            <person name="Culley D."/>
            <person name="Magnuson J.K."/>
            <person name="James T.Y."/>
            <person name="O'Malley M.A."/>
            <person name="Stajich J.E."/>
            <person name="Spatafora J.W."/>
            <person name="Visel A."/>
            <person name="Grigoriev I.V."/>
        </authorList>
    </citation>
    <scope>NUCLEOTIDE SEQUENCE [LARGE SCALE GENOMIC DNA]</scope>
    <source>
        <strain evidence="2 3">CBS 129021</strain>
    </source>
</reference>
<dbReference type="GeneID" id="63777207"/>
<accession>A0A1Y2DK91</accession>
<feature type="transmembrane region" description="Helical" evidence="1">
    <location>
        <begin position="48"/>
        <end position="70"/>
    </location>
</feature>
<dbReference type="InParanoid" id="A0A1Y2DK91"/>
<gene>
    <name evidence="2" type="ORF">BCR38DRAFT_445238</name>
</gene>
<dbReference type="Proteomes" id="UP000193689">
    <property type="component" value="Unassembled WGS sequence"/>
</dbReference>
<evidence type="ECO:0000313" key="3">
    <source>
        <dbReference type="Proteomes" id="UP000193689"/>
    </source>
</evidence>
<keyword evidence="1" id="KW-0812">Transmembrane</keyword>
<dbReference type="EMBL" id="MCFJ01000013">
    <property type="protein sequence ID" value="ORY59687.1"/>
    <property type="molecule type" value="Genomic_DNA"/>
</dbReference>
<evidence type="ECO:0000256" key="1">
    <source>
        <dbReference type="SAM" id="Phobius"/>
    </source>
</evidence>
<keyword evidence="1" id="KW-1133">Transmembrane helix</keyword>
<keyword evidence="3" id="KW-1185">Reference proteome</keyword>
<keyword evidence="1" id="KW-0472">Membrane</keyword>
<dbReference type="RefSeq" id="XP_040712261.1">
    <property type="nucleotide sequence ID" value="XM_040860995.1"/>
</dbReference>
<comment type="caution">
    <text evidence="2">The sequence shown here is derived from an EMBL/GenBank/DDBJ whole genome shotgun (WGS) entry which is preliminary data.</text>
</comment>